<dbReference type="WBParaSite" id="nRc.2.0.1.t19994-RA">
    <property type="protein sequence ID" value="nRc.2.0.1.t19994-RA"/>
    <property type="gene ID" value="nRc.2.0.1.g19994"/>
</dbReference>
<organism evidence="1 2">
    <name type="scientific">Romanomermis culicivorax</name>
    <name type="common">Nematode worm</name>
    <dbReference type="NCBI Taxonomy" id="13658"/>
    <lineage>
        <taxon>Eukaryota</taxon>
        <taxon>Metazoa</taxon>
        <taxon>Ecdysozoa</taxon>
        <taxon>Nematoda</taxon>
        <taxon>Enoplea</taxon>
        <taxon>Dorylaimia</taxon>
        <taxon>Mermithida</taxon>
        <taxon>Mermithoidea</taxon>
        <taxon>Mermithidae</taxon>
        <taxon>Romanomermis</taxon>
    </lineage>
</organism>
<evidence type="ECO:0000313" key="1">
    <source>
        <dbReference type="Proteomes" id="UP000887565"/>
    </source>
</evidence>
<reference evidence="2" key="1">
    <citation type="submission" date="2022-11" db="UniProtKB">
        <authorList>
            <consortium name="WormBaseParasite"/>
        </authorList>
    </citation>
    <scope>IDENTIFICATION</scope>
</reference>
<keyword evidence="1" id="KW-1185">Reference proteome</keyword>
<name>A0A915J1L8_ROMCU</name>
<evidence type="ECO:0000313" key="2">
    <source>
        <dbReference type="WBParaSite" id="nRc.2.0.1.t19994-RA"/>
    </source>
</evidence>
<protein>
    <submittedName>
        <fullName evidence="2">Uncharacterized protein</fullName>
    </submittedName>
</protein>
<sequence>MDSTLIDGKQEDLVQMILNNTGSGCQLQPNQVPNSITRGRQGPPGKCSDFLAISINICLHQSCAAPQMIE</sequence>
<proteinExistence type="predicted"/>
<accession>A0A915J1L8</accession>
<dbReference type="AlphaFoldDB" id="A0A915J1L8"/>
<dbReference type="Proteomes" id="UP000887565">
    <property type="component" value="Unplaced"/>
</dbReference>